<dbReference type="GO" id="GO:0016787">
    <property type="term" value="F:hydrolase activity"/>
    <property type="evidence" value="ECO:0007669"/>
    <property type="project" value="UniProtKB-KW"/>
</dbReference>
<dbReference type="Proteomes" id="UP001597063">
    <property type="component" value="Unassembled WGS sequence"/>
</dbReference>
<keyword evidence="3" id="KW-0255">Endonuclease</keyword>
<dbReference type="SUPFAM" id="SSF52980">
    <property type="entry name" value="Restriction endonuclease-like"/>
    <property type="match status" value="1"/>
</dbReference>
<feature type="domain" description="Restriction endonuclease type IV Mrr" evidence="2">
    <location>
        <begin position="22"/>
        <end position="131"/>
    </location>
</feature>
<evidence type="ECO:0000313" key="4">
    <source>
        <dbReference type="Proteomes" id="UP001597063"/>
    </source>
</evidence>
<dbReference type="Pfam" id="PF04471">
    <property type="entry name" value="Mrr_cat"/>
    <property type="match status" value="1"/>
</dbReference>
<accession>A0ABW2XXU0</accession>
<keyword evidence="4" id="KW-1185">Reference proteome</keyword>
<dbReference type="EMBL" id="JBHTGP010000025">
    <property type="protein sequence ID" value="MFD0690929.1"/>
    <property type="molecule type" value="Genomic_DNA"/>
</dbReference>
<dbReference type="RefSeq" id="WP_131757993.1">
    <property type="nucleotide sequence ID" value="NZ_CAACUY010000042.1"/>
</dbReference>
<dbReference type="GO" id="GO:0004519">
    <property type="term" value="F:endonuclease activity"/>
    <property type="evidence" value="ECO:0007669"/>
    <property type="project" value="UniProtKB-KW"/>
</dbReference>
<sequence length="483" mass="54832">MWESLLGDYQRLAAIVSAHQRGRRFEELLERLFQQAHFCVDRDPSVAAPRQTDLVARYEDTWYLIEAKWQNAPVDVGVVDAVRSRMDRTASRTVIGVIISVSGFTESVVEDLRRYRNRAPILLFGEEEIAQTLKTPRDLLALLRSKHERLVAHGEVQLAADRKAQPRPRPSRDLPESTTRLLDTDLAPVDSFTSDGQFGEFVFVPQVPDVDWEYPGGHGVSVDLPLRVFNQEHVVDLVHTLSRLGLRGSEPRWIIQQSTVNWHGVGARTLCDALRAWEARTADLIDAHHTEQVVYFDTCPGGGFYTITADVAMHTTRRVYRCNVSFQLPGVPLDTGPLRHLFERYQTGVFHYFRPMTTSALTRFSWPRSEAPILEVVGYVVVHDDLPPSFWPDVQADETQKPAGPGEVPTEWVTGVVARNPYRTETGITVPPEWPNEIQASDLLICSLRNHHPLDRPSGAYRLESWRYARTSDALVFQPLADW</sequence>
<feature type="compositionally biased region" description="Basic and acidic residues" evidence="1">
    <location>
        <begin position="160"/>
        <end position="175"/>
    </location>
</feature>
<dbReference type="InterPro" id="IPR007560">
    <property type="entry name" value="Restrct_endonuc_IV_Mrr"/>
</dbReference>
<evidence type="ECO:0000256" key="1">
    <source>
        <dbReference type="SAM" id="MobiDB-lite"/>
    </source>
</evidence>
<reference evidence="4" key="1">
    <citation type="journal article" date="2019" name="Int. J. Syst. Evol. Microbiol.">
        <title>The Global Catalogue of Microorganisms (GCM) 10K type strain sequencing project: providing services to taxonomists for standard genome sequencing and annotation.</title>
        <authorList>
            <consortium name="The Broad Institute Genomics Platform"/>
            <consortium name="The Broad Institute Genome Sequencing Center for Infectious Disease"/>
            <person name="Wu L."/>
            <person name="Ma J."/>
        </authorList>
    </citation>
    <scope>NUCLEOTIDE SEQUENCE [LARGE SCALE GENOMIC DNA]</scope>
    <source>
        <strain evidence="4">JCM 9371</strain>
    </source>
</reference>
<feature type="region of interest" description="Disordered" evidence="1">
    <location>
        <begin position="157"/>
        <end position="179"/>
    </location>
</feature>
<name>A0ABW2XXU0_9ACTN</name>
<evidence type="ECO:0000259" key="2">
    <source>
        <dbReference type="Pfam" id="PF04471"/>
    </source>
</evidence>
<keyword evidence="3" id="KW-0378">Hydrolase</keyword>
<comment type="caution">
    <text evidence="3">The sequence shown here is derived from an EMBL/GenBank/DDBJ whole genome shotgun (WGS) entry which is preliminary data.</text>
</comment>
<keyword evidence="3" id="KW-0540">Nuclease</keyword>
<dbReference type="EC" id="3.1.21.-" evidence="3"/>
<organism evidence="3 4">
    <name type="scientific">Actinomadura fibrosa</name>
    <dbReference type="NCBI Taxonomy" id="111802"/>
    <lineage>
        <taxon>Bacteria</taxon>
        <taxon>Bacillati</taxon>
        <taxon>Actinomycetota</taxon>
        <taxon>Actinomycetes</taxon>
        <taxon>Streptosporangiales</taxon>
        <taxon>Thermomonosporaceae</taxon>
        <taxon>Actinomadura</taxon>
    </lineage>
</organism>
<dbReference type="InterPro" id="IPR011335">
    <property type="entry name" value="Restrct_endonuc-II-like"/>
</dbReference>
<proteinExistence type="predicted"/>
<evidence type="ECO:0000313" key="3">
    <source>
        <dbReference type="EMBL" id="MFD0690929.1"/>
    </source>
</evidence>
<protein>
    <submittedName>
        <fullName evidence="3">Restriction endonuclease</fullName>
        <ecNumber evidence="3">3.1.21.-</ecNumber>
    </submittedName>
</protein>
<gene>
    <name evidence="3" type="ORF">ACFQZM_41010</name>
</gene>